<reference evidence="1" key="1">
    <citation type="submission" date="2016-07" db="EMBL/GenBank/DDBJ databases">
        <title>Draft genome Planococcus salivarum.</title>
        <authorList>
            <person name="See-Too W.S."/>
        </authorList>
    </citation>
    <scope>NUCLEOTIDE SEQUENCE [LARGE SCALE GENOMIC DNA]</scope>
    <source>
        <strain evidence="1">DSM 23820</strain>
    </source>
</reference>
<protein>
    <submittedName>
        <fullName evidence="1">Uncharacterized protein</fullName>
    </submittedName>
</protein>
<accession>A0ABX3D0I1</accession>
<name>A0ABX3D0I1_9BACL</name>
<evidence type="ECO:0000313" key="1">
    <source>
        <dbReference type="EMBL" id="OHX51816.1"/>
    </source>
</evidence>
<keyword evidence="2" id="KW-1185">Reference proteome</keyword>
<gene>
    <name evidence="1" type="ORF">BB776_02930</name>
</gene>
<dbReference type="Proteomes" id="UP000242153">
    <property type="component" value="Unassembled WGS sequence"/>
</dbReference>
<comment type="caution">
    <text evidence="1">The sequence shown here is derived from an EMBL/GenBank/DDBJ whole genome shotgun (WGS) entry which is preliminary data.</text>
</comment>
<sequence>MSGLLRKKRIYCTAESVEAGGSKKKLFGIFPLGKTDEFTEKCFSRLNKGNLSREGLHNGEEQNNV</sequence>
<dbReference type="EMBL" id="MBQG01000085">
    <property type="protein sequence ID" value="OHX51816.1"/>
    <property type="molecule type" value="Genomic_DNA"/>
</dbReference>
<proteinExistence type="predicted"/>
<organism evidence="1 2">
    <name type="scientific">Planococcus salinarum</name>
    <dbReference type="NCBI Taxonomy" id="622695"/>
    <lineage>
        <taxon>Bacteria</taxon>
        <taxon>Bacillati</taxon>
        <taxon>Bacillota</taxon>
        <taxon>Bacilli</taxon>
        <taxon>Bacillales</taxon>
        <taxon>Caryophanaceae</taxon>
        <taxon>Planococcus</taxon>
    </lineage>
</organism>
<evidence type="ECO:0000313" key="2">
    <source>
        <dbReference type="Proteomes" id="UP000242153"/>
    </source>
</evidence>